<evidence type="ECO:0000313" key="1">
    <source>
        <dbReference type="EMBL" id="KAJ9091409.1"/>
    </source>
</evidence>
<protein>
    <submittedName>
        <fullName evidence="1">Uncharacterized protein</fullName>
    </submittedName>
</protein>
<keyword evidence="2" id="KW-1185">Reference proteome</keyword>
<dbReference type="EMBL" id="JASBWR010000150">
    <property type="protein sequence ID" value="KAJ9091409.1"/>
    <property type="molecule type" value="Genomic_DNA"/>
</dbReference>
<organism evidence="1 2">
    <name type="scientific">Naganishia cerealis</name>
    <dbReference type="NCBI Taxonomy" id="610337"/>
    <lineage>
        <taxon>Eukaryota</taxon>
        <taxon>Fungi</taxon>
        <taxon>Dikarya</taxon>
        <taxon>Basidiomycota</taxon>
        <taxon>Agaricomycotina</taxon>
        <taxon>Tremellomycetes</taxon>
        <taxon>Filobasidiales</taxon>
        <taxon>Filobasidiaceae</taxon>
        <taxon>Naganishia</taxon>
    </lineage>
</organism>
<accession>A0ACC2UXF9</accession>
<proteinExistence type="predicted"/>
<sequence length="258" mass="28306">MKLSYILNAAASTSTRAVSPEAHYLVISGVSRTFLPSDVEAALRDIGGSEQGAPRLVIKQPTVFAPLPMDYRNAPLPVTQTFHLTFHSAYALKTARLAIDRSPARLMGFSGKRHPAGSRSLNRIIVRAVEEDATRWLLSQAANEWINSRPKARASRKGQTVATITQEEHSAPESPVHDLDEPAPTSSPLSTTNYGEVSSLSEYLSILRWHNPAPFDATKRTIQVLLRGLPSVATEEHVRDIGRGFKIDDAYGVFKVPK</sequence>
<reference evidence="1" key="1">
    <citation type="submission" date="2023-04" db="EMBL/GenBank/DDBJ databases">
        <title>Draft Genome sequencing of Naganishia species isolated from polar environments using Oxford Nanopore Technology.</title>
        <authorList>
            <person name="Leo P."/>
            <person name="Venkateswaran K."/>
        </authorList>
    </citation>
    <scope>NUCLEOTIDE SEQUENCE</scope>
    <source>
        <strain evidence="1">MNA-CCFEE 5261</strain>
    </source>
</reference>
<dbReference type="Proteomes" id="UP001241377">
    <property type="component" value="Unassembled WGS sequence"/>
</dbReference>
<comment type="caution">
    <text evidence="1">The sequence shown here is derived from an EMBL/GenBank/DDBJ whole genome shotgun (WGS) entry which is preliminary data.</text>
</comment>
<name>A0ACC2UXF9_9TREE</name>
<evidence type="ECO:0000313" key="2">
    <source>
        <dbReference type="Proteomes" id="UP001241377"/>
    </source>
</evidence>
<gene>
    <name evidence="1" type="ORF">QFC19_009119</name>
</gene>